<feature type="compositionally biased region" description="Pro residues" evidence="6">
    <location>
        <begin position="405"/>
        <end position="418"/>
    </location>
</feature>
<feature type="region of interest" description="Disordered" evidence="6">
    <location>
        <begin position="734"/>
        <end position="775"/>
    </location>
</feature>
<dbReference type="GO" id="GO:0005524">
    <property type="term" value="F:ATP binding"/>
    <property type="evidence" value="ECO:0007669"/>
    <property type="project" value="UniProtKB-KW"/>
</dbReference>
<keyword evidence="5" id="KW-0143">Chaperone</keyword>
<feature type="compositionally biased region" description="Low complexity" evidence="6">
    <location>
        <begin position="393"/>
        <end position="404"/>
    </location>
</feature>
<evidence type="ECO:0000256" key="5">
    <source>
        <dbReference type="ARBA" id="ARBA00023186"/>
    </source>
</evidence>
<dbReference type="Gene3D" id="3.90.640.10">
    <property type="entry name" value="Actin, Chain A, domain 4"/>
    <property type="match status" value="1"/>
</dbReference>
<dbReference type="CDD" id="cd06577">
    <property type="entry name" value="PASTA_pknB"/>
    <property type="match status" value="1"/>
</dbReference>
<keyword evidence="7" id="KW-0812">Transmembrane</keyword>
<feature type="compositionally biased region" description="Low complexity" evidence="6">
    <location>
        <begin position="763"/>
        <end position="775"/>
    </location>
</feature>
<dbReference type="Gene3D" id="3.30.10.20">
    <property type="match status" value="1"/>
</dbReference>
<evidence type="ECO:0000256" key="6">
    <source>
        <dbReference type="SAM" id="MobiDB-lite"/>
    </source>
</evidence>
<accession>A0A9W6KNV4</accession>
<keyword evidence="2" id="KW-0547">Nucleotide-binding</keyword>
<reference evidence="9" key="1">
    <citation type="journal article" date="2014" name="Int. J. Syst. Evol. Microbiol.">
        <title>Complete genome sequence of Corynebacterium casei LMG S-19264T (=DSM 44701T), isolated from a smear-ripened cheese.</title>
        <authorList>
            <consortium name="US DOE Joint Genome Institute (JGI-PGF)"/>
            <person name="Walter F."/>
            <person name="Albersmeier A."/>
            <person name="Kalinowski J."/>
            <person name="Ruckert C."/>
        </authorList>
    </citation>
    <scope>NUCLEOTIDE SEQUENCE</scope>
    <source>
        <strain evidence="9">VKM Ac-1321</strain>
    </source>
</reference>
<dbReference type="PRINTS" id="PR01217">
    <property type="entry name" value="PRICHEXTENSN"/>
</dbReference>
<feature type="compositionally biased region" description="Polar residues" evidence="6">
    <location>
        <begin position="740"/>
        <end position="758"/>
    </location>
</feature>
<dbReference type="RefSeq" id="WP_261961010.1">
    <property type="nucleotide sequence ID" value="NZ_BAAAXA010000001.1"/>
</dbReference>
<feature type="transmembrane region" description="Helical" evidence="7">
    <location>
        <begin position="605"/>
        <end position="628"/>
    </location>
</feature>
<dbReference type="InterPro" id="IPR043129">
    <property type="entry name" value="ATPase_NBD"/>
</dbReference>
<evidence type="ECO:0000256" key="1">
    <source>
        <dbReference type="ARBA" id="ARBA00007381"/>
    </source>
</evidence>
<gene>
    <name evidence="9" type="ORF">GCM10017581_062690</name>
</gene>
<dbReference type="GO" id="GO:0140662">
    <property type="term" value="F:ATP-dependent protein folding chaperone"/>
    <property type="evidence" value="ECO:0007669"/>
    <property type="project" value="InterPro"/>
</dbReference>
<feature type="compositionally biased region" description="Low complexity" evidence="6">
    <location>
        <begin position="419"/>
        <end position="429"/>
    </location>
</feature>
<comment type="caution">
    <text evidence="9">The sequence shown here is derived from an EMBL/GenBank/DDBJ whole genome shotgun (WGS) entry which is preliminary data.</text>
</comment>
<feature type="compositionally biased region" description="Low complexity" evidence="6">
    <location>
        <begin position="641"/>
        <end position="657"/>
    </location>
</feature>
<dbReference type="SUPFAM" id="SSF53067">
    <property type="entry name" value="Actin-like ATPase domain"/>
    <property type="match status" value="2"/>
</dbReference>
<dbReference type="PANTHER" id="PTHR42749:SF1">
    <property type="entry name" value="CELL SHAPE-DETERMINING PROTEIN MREB"/>
    <property type="match status" value="1"/>
</dbReference>
<reference evidence="9" key="2">
    <citation type="submission" date="2023-01" db="EMBL/GenBank/DDBJ databases">
        <authorList>
            <person name="Sun Q."/>
            <person name="Evtushenko L."/>
        </authorList>
    </citation>
    <scope>NUCLEOTIDE SEQUENCE</scope>
    <source>
        <strain evidence="9">VKM Ac-1321</strain>
    </source>
</reference>
<feature type="compositionally biased region" description="Pro residues" evidence="6">
    <location>
        <begin position="538"/>
        <end position="566"/>
    </location>
</feature>
<evidence type="ECO:0000256" key="4">
    <source>
        <dbReference type="ARBA" id="ARBA00023016"/>
    </source>
</evidence>
<dbReference type="Proteomes" id="UP001143480">
    <property type="component" value="Unassembled WGS sequence"/>
</dbReference>
<dbReference type="Pfam" id="PF03793">
    <property type="entry name" value="PASTA"/>
    <property type="match status" value="1"/>
</dbReference>
<dbReference type="EMBL" id="BSFP01000046">
    <property type="protein sequence ID" value="GLL04522.1"/>
    <property type="molecule type" value="Genomic_DNA"/>
</dbReference>
<dbReference type="PANTHER" id="PTHR42749">
    <property type="entry name" value="CELL SHAPE-DETERMINING PROTEIN MREB"/>
    <property type="match status" value="1"/>
</dbReference>
<keyword evidence="3" id="KW-0067">ATP-binding</keyword>
<keyword evidence="7" id="KW-1133">Transmembrane helix</keyword>
<feature type="region of interest" description="Disordered" evidence="6">
    <location>
        <begin position="636"/>
        <end position="683"/>
    </location>
</feature>
<evidence type="ECO:0000313" key="10">
    <source>
        <dbReference type="Proteomes" id="UP001143480"/>
    </source>
</evidence>
<dbReference type="Pfam" id="PF00012">
    <property type="entry name" value="HSP70"/>
    <property type="match status" value="1"/>
</dbReference>
<evidence type="ECO:0000256" key="3">
    <source>
        <dbReference type="ARBA" id="ARBA00022840"/>
    </source>
</evidence>
<dbReference type="InterPro" id="IPR005543">
    <property type="entry name" value="PASTA_dom"/>
</dbReference>
<comment type="similarity">
    <text evidence="1">Belongs to the heat shock protein 70 family.</text>
</comment>
<evidence type="ECO:0000256" key="2">
    <source>
        <dbReference type="ARBA" id="ARBA00022741"/>
    </source>
</evidence>
<dbReference type="AlphaFoldDB" id="A0A9W6KNV4"/>
<feature type="domain" description="PASTA" evidence="8">
    <location>
        <begin position="687"/>
        <end position="754"/>
    </location>
</feature>
<protein>
    <recommendedName>
        <fullName evidence="8">PASTA domain-containing protein</fullName>
    </recommendedName>
</protein>
<dbReference type="PROSITE" id="PS01036">
    <property type="entry name" value="HSP70_3"/>
    <property type="match status" value="1"/>
</dbReference>
<name>A0A9W6KNV4_9ACTN</name>
<dbReference type="PROSITE" id="PS51178">
    <property type="entry name" value="PASTA"/>
    <property type="match status" value="1"/>
</dbReference>
<feature type="compositionally biased region" description="Low complexity" evidence="6">
    <location>
        <begin position="478"/>
        <end position="519"/>
    </location>
</feature>
<sequence>MSPAFGLGIDFGTSNTVALMRWPDGRVRPLLFDANPLLPSAVFAPTKPGPGSTTPADDLVVGGDALHHARFDPAGLEPNPKQHIDEPSMLLGAREVPVADLIAAVLRFVFTEAKRVAGAEDFSVAIAHPAGWGTQRRAVLAEAARRAGLGAALLVPEPVAAAHAFTAVLGQQVETGKALVVYDLGAGTFDASVVVRRPAGFEAVAVDGLTDVGGLDIDATIVRWLGERYSPNDPELWTRLADAQDPDSLRHRRMLWHDARVAKEMLSRAPAVVLQMPEPLNVDAQLTRDEFEAAAKPLLERTVFTTAALIRQAGIKPEDIAGVLLVGGGSRIPLVATMLHRALNVAPTITEQPEIVVAEGCLLSLSAPPSDQSGEGAPLWPAAAAAAAPYASMAAGPTPSAASPPIAPPVSSPSPSPEPVAAAGGTETATPPPGDVAPGTDPGIMWPDQGATPVGFTTPPPAAPMSGPPMSAPPASGPPAGYGMPVSAPPVSGVPSSGVPSSGVPSSGASLSGAPVSGVPTSGPPRGRVYQTGAYPTVQPPSPPPFAQAPPFQQQPPRPAVPRYVPPPPAAAAMPVSPGPSSRVVPVYDERAIAGAAPRKGGKNWLNALLVVIALLAVAGAGTTVYFVQLGKDKPSANTQSPGTEAGAGTAASADPGRSAEQAGSIGGAGDTGTTATQSRAPATTATKDLVTVPDLSGAYVDYAKQQLQDKGLKYQIKYKETWDEDQVGKVIAQDPKANRQVNRGSTVTLTIGSQPKDPSSAPPATTGGPRPTST</sequence>
<feature type="compositionally biased region" description="Pro residues" evidence="6">
    <location>
        <begin position="458"/>
        <end position="477"/>
    </location>
</feature>
<keyword evidence="7" id="KW-0472">Membrane</keyword>
<dbReference type="SMART" id="SM00740">
    <property type="entry name" value="PASTA"/>
    <property type="match status" value="1"/>
</dbReference>
<organism evidence="9 10">
    <name type="scientific">Dactylosporangium matsuzakiense</name>
    <dbReference type="NCBI Taxonomy" id="53360"/>
    <lineage>
        <taxon>Bacteria</taxon>
        <taxon>Bacillati</taxon>
        <taxon>Actinomycetota</taxon>
        <taxon>Actinomycetes</taxon>
        <taxon>Micromonosporales</taxon>
        <taxon>Micromonosporaceae</taxon>
        <taxon>Dactylosporangium</taxon>
    </lineage>
</organism>
<dbReference type="InterPro" id="IPR013126">
    <property type="entry name" value="Hsp_70_fam"/>
</dbReference>
<keyword evidence="10" id="KW-1185">Reference proteome</keyword>
<evidence type="ECO:0000256" key="7">
    <source>
        <dbReference type="SAM" id="Phobius"/>
    </source>
</evidence>
<dbReference type="InterPro" id="IPR018181">
    <property type="entry name" value="Heat_shock_70_CS"/>
</dbReference>
<evidence type="ECO:0000259" key="8">
    <source>
        <dbReference type="PROSITE" id="PS51178"/>
    </source>
</evidence>
<dbReference type="Gene3D" id="3.30.420.40">
    <property type="match status" value="2"/>
</dbReference>
<evidence type="ECO:0000313" key="9">
    <source>
        <dbReference type="EMBL" id="GLL04522.1"/>
    </source>
</evidence>
<keyword evidence="4" id="KW-0346">Stress response</keyword>
<proteinExistence type="inferred from homology"/>
<feature type="region of interest" description="Disordered" evidence="6">
    <location>
        <begin position="393"/>
        <end position="566"/>
    </location>
</feature>